<reference evidence="2" key="1">
    <citation type="journal article" date="2019" name="Int. J. Syst. Evol. Microbiol.">
        <title>The Global Catalogue of Microorganisms (GCM) 10K type strain sequencing project: providing services to taxonomists for standard genome sequencing and annotation.</title>
        <authorList>
            <consortium name="The Broad Institute Genomics Platform"/>
            <consortium name="The Broad Institute Genome Sequencing Center for Infectious Disease"/>
            <person name="Wu L."/>
            <person name="Ma J."/>
        </authorList>
    </citation>
    <scope>NUCLEOTIDE SEQUENCE [LARGE SCALE GENOMIC DNA]</scope>
    <source>
        <strain evidence="2">JCM 18127</strain>
    </source>
</reference>
<dbReference type="EMBL" id="BAABIM010000001">
    <property type="protein sequence ID" value="GAA4672379.1"/>
    <property type="molecule type" value="Genomic_DNA"/>
</dbReference>
<dbReference type="Proteomes" id="UP001500621">
    <property type="component" value="Unassembled WGS sequence"/>
</dbReference>
<evidence type="ECO:0000313" key="1">
    <source>
        <dbReference type="EMBL" id="GAA4672379.1"/>
    </source>
</evidence>
<gene>
    <name evidence="1" type="ORF">GCM10023226_06510</name>
</gene>
<organism evidence="1 2">
    <name type="scientific">Nocardioides nanhaiensis</name>
    <dbReference type="NCBI Taxonomy" id="1476871"/>
    <lineage>
        <taxon>Bacteria</taxon>
        <taxon>Bacillati</taxon>
        <taxon>Actinomycetota</taxon>
        <taxon>Actinomycetes</taxon>
        <taxon>Propionibacteriales</taxon>
        <taxon>Nocardioidaceae</taxon>
        <taxon>Nocardioides</taxon>
    </lineage>
</organism>
<evidence type="ECO:0000313" key="2">
    <source>
        <dbReference type="Proteomes" id="UP001500621"/>
    </source>
</evidence>
<sequence>MTRPTTRGIDFEEWGAINQREALRIARSPLQPMPYRVMFAAMSRANRVGHAEFAKGELADLLKVTRGDSPSMLTVPSRQQVWGAIRRAKNLELVEETSRLRCLILSPSLWTRGTGSGRCAEHRVGRWV</sequence>
<accession>A0ABP8VTM1</accession>
<proteinExistence type="predicted"/>
<comment type="caution">
    <text evidence="1">The sequence shown here is derived from an EMBL/GenBank/DDBJ whole genome shotgun (WGS) entry which is preliminary data.</text>
</comment>
<keyword evidence="2" id="KW-1185">Reference proteome</keyword>
<name>A0ABP8VTM1_9ACTN</name>
<protein>
    <submittedName>
        <fullName evidence="1">Uncharacterized protein</fullName>
    </submittedName>
</protein>